<feature type="region of interest" description="Disordered" evidence="1">
    <location>
        <begin position="1"/>
        <end position="69"/>
    </location>
</feature>
<feature type="compositionally biased region" description="Polar residues" evidence="1">
    <location>
        <begin position="23"/>
        <end position="69"/>
    </location>
</feature>
<evidence type="ECO:0000313" key="3">
    <source>
        <dbReference type="Proteomes" id="UP000053958"/>
    </source>
</evidence>
<gene>
    <name evidence="2" type="ORF">T310_7988</name>
</gene>
<comment type="caution">
    <text evidence="2">The sequence shown here is derived from an EMBL/GenBank/DDBJ whole genome shotgun (WGS) entry which is preliminary data.</text>
</comment>
<feature type="compositionally biased region" description="Basic residues" evidence="1">
    <location>
        <begin position="279"/>
        <end position="288"/>
    </location>
</feature>
<keyword evidence="3" id="KW-1185">Reference proteome</keyword>
<dbReference type="STRING" id="1408163.A0A0F4YIE1"/>
<feature type="region of interest" description="Disordered" evidence="1">
    <location>
        <begin position="187"/>
        <end position="320"/>
    </location>
</feature>
<feature type="compositionally biased region" description="Low complexity" evidence="1">
    <location>
        <begin position="208"/>
        <end position="220"/>
    </location>
</feature>
<proteinExistence type="predicted"/>
<dbReference type="Proteomes" id="UP000053958">
    <property type="component" value="Unassembled WGS sequence"/>
</dbReference>
<protein>
    <submittedName>
        <fullName evidence="2">Uncharacterized protein</fullName>
    </submittedName>
</protein>
<dbReference type="RefSeq" id="XP_013324684.1">
    <property type="nucleotide sequence ID" value="XM_013469230.1"/>
</dbReference>
<name>A0A0F4YIE1_RASE3</name>
<evidence type="ECO:0000256" key="1">
    <source>
        <dbReference type="SAM" id="MobiDB-lite"/>
    </source>
</evidence>
<dbReference type="OrthoDB" id="5206740at2759"/>
<sequence>MLALSPMNLNLEGPHMRHRTDGESSSAAPATVQMATTTVTPSVKHNTSITKRPRLSLQTSSLPVSCGQETASPTVLNTFNNAYITRPLSAGENPSPTKPSNKCSRYGSPYPFSFRSDNSVPYQLPLGVRSILRNSPLAKSLRRPSMSMTASGVPESRHVYFPAKKQVSYRFPLEEEIRTVRFVARHSDLSSDSESESGEESESDDGSDSSIPASEDQSSSGEDEEEDKPEMGERSPQSQSRRKRRKSVPSERQIRAAALRDGLDGESYTSWSTPTTPRQSRRKRRCKWRWTLGDLALESDSTTGEKSSTQSEPADDRHDP</sequence>
<dbReference type="EMBL" id="LASV01000503">
    <property type="protein sequence ID" value="KKA18072.1"/>
    <property type="molecule type" value="Genomic_DNA"/>
</dbReference>
<dbReference type="AlphaFoldDB" id="A0A0F4YIE1"/>
<feature type="compositionally biased region" description="Acidic residues" evidence="1">
    <location>
        <begin position="191"/>
        <end position="207"/>
    </location>
</feature>
<dbReference type="GeneID" id="25320253"/>
<feature type="compositionally biased region" description="Low complexity" evidence="1">
    <location>
        <begin position="269"/>
        <end position="278"/>
    </location>
</feature>
<organism evidence="2 3">
    <name type="scientific">Rasamsonia emersonii (strain ATCC 16479 / CBS 393.64 / IMI 116815)</name>
    <dbReference type="NCBI Taxonomy" id="1408163"/>
    <lineage>
        <taxon>Eukaryota</taxon>
        <taxon>Fungi</taxon>
        <taxon>Dikarya</taxon>
        <taxon>Ascomycota</taxon>
        <taxon>Pezizomycotina</taxon>
        <taxon>Eurotiomycetes</taxon>
        <taxon>Eurotiomycetidae</taxon>
        <taxon>Eurotiales</taxon>
        <taxon>Trichocomaceae</taxon>
        <taxon>Rasamsonia</taxon>
    </lineage>
</organism>
<reference evidence="2 3" key="1">
    <citation type="submission" date="2015-04" db="EMBL/GenBank/DDBJ databases">
        <authorList>
            <person name="Heijne W.H."/>
            <person name="Fedorova N.D."/>
            <person name="Nierman W.C."/>
            <person name="Vollebregt A.W."/>
            <person name="Zhao Z."/>
            <person name="Wu L."/>
            <person name="Kumar M."/>
            <person name="Stam H."/>
            <person name="van den Berg M.A."/>
            <person name="Pel H.J."/>
        </authorList>
    </citation>
    <scope>NUCLEOTIDE SEQUENCE [LARGE SCALE GENOMIC DNA]</scope>
    <source>
        <strain evidence="2 3">CBS 393.64</strain>
    </source>
</reference>
<evidence type="ECO:0000313" key="2">
    <source>
        <dbReference type="EMBL" id="KKA18072.1"/>
    </source>
</evidence>
<accession>A0A0F4YIE1</accession>
<feature type="compositionally biased region" description="Polar residues" evidence="1">
    <location>
        <begin position="299"/>
        <end position="312"/>
    </location>
</feature>